<dbReference type="Gene3D" id="2.60.40.10">
    <property type="entry name" value="Immunoglobulins"/>
    <property type="match status" value="1"/>
</dbReference>
<dbReference type="AlphaFoldDB" id="X1DN29"/>
<name>X1DN29_9ZZZZ</name>
<reference evidence="1" key="1">
    <citation type="journal article" date="2014" name="Front. Microbiol.">
        <title>High frequency of phylogenetically diverse reductive dehalogenase-homologous genes in deep subseafloor sedimentary metagenomes.</title>
        <authorList>
            <person name="Kawai M."/>
            <person name="Futagami T."/>
            <person name="Toyoda A."/>
            <person name="Takaki Y."/>
            <person name="Nishi S."/>
            <person name="Hori S."/>
            <person name="Arai W."/>
            <person name="Tsubouchi T."/>
            <person name="Morono Y."/>
            <person name="Uchiyama I."/>
            <person name="Ito T."/>
            <person name="Fujiyama A."/>
            <person name="Inagaki F."/>
            <person name="Takami H."/>
        </authorList>
    </citation>
    <scope>NUCLEOTIDE SEQUENCE</scope>
    <source>
        <strain evidence="1">Expedition CK06-06</strain>
    </source>
</reference>
<dbReference type="SUPFAM" id="SSF49373">
    <property type="entry name" value="Invasin/intimin cell-adhesion fragments"/>
    <property type="match status" value="1"/>
</dbReference>
<dbReference type="InterPro" id="IPR013783">
    <property type="entry name" value="Ig-like_fold"/>
</dbReference>
<gene>
    <name evidence="1" type="ORF">S01H4_57285</name>
</gene>
<evidence type="ECO:0000313" key="1">
    <source>
        <dbReference type="EMBL" id="GAH06399.1"/>
    </source>
</evidence>
<organism evidence="1">
    <name type="scientific">marine sediment metagenome</name>
    <dbReference type="NCBI Taxonomy" id="412755"/>
    <lineage>
        <taxon>unclassified sequences</taxon>
        <taxon>metagenomes</taxon>
        <taxon>ecological metagenomes</taxon>
    </lineage>
</organism>
<protein>
    <recommendedName>
        <fullName evidence="2">Big-1 domain-containing protein</fullName>
    </recommendedName>
</protein>
<accession>X1DN29</accession>
<comment type="caution">
    <text evidence="1">The sequence shown here is derived from an EMBL/GenBank/DDBJ whole genome shotgun (WGS) entry which is preliminary data.</text>
</comment>
<dbReference type="EMBL" id="BART01033302">
    <property type="protein sequence ID" value="GAH06399.1"/>
    <property type="molecule type" value="Genomic_DNA"/>
</dbReference>
<dbReference type="InterPro" id="IPR008964">
    <property type="entry name" value="Invasin/intimin_cell_adhesion"/>
</dbReference>
<sequence length="119" mass="12690">MVIVSLSWSVKEPVSISQRRITILLLATLTPFVHSISLQAVPAVIPADHWVSSSQITAVVKSQFLLAISGRQVNFADDDSVGYLSVTAVNTDSDGVAQTVYYAGDAAREVKITATAKQS</sequence>
<evidence type="ECO:0008006" key="2">
    <source>
        <dbReference type="Google" id="ProtNLM"/>
    </source>
</evidence>
<proteinExistence type="predicted"/>